<dbReference type="Proteomes" id="UP000093795">
    <property type="component" value="Unassembled WGS sequence"/>
</dbReference>
<dbReference type="STRING" id="1790.A5645_19145"/>
<dbReference type="PANTHER" id="PTHR43130">
    <property type="entry name" value="ARAC-FAMILY TRANSCRIPTIONAL REGULATOR"/>
    <property type="match status" value="1"/>
</dbReference>
<dbReference type="InterPro" id="IPR002818">
    <property type="entry name" value="DJ-1/PfpI"/>
</dbReference>
<dbReference type="InterPro" id="IPR029062">
    <property type="entry name" value="Class_I_gatase-like"/>
</dbReference>
<dbReference type="EMBL" id="LZKQ01000046">
    <property type="protein sequence ID" value="OBI90043.1"/>
    <property type="molecule type" value="Genomic_DNA"/>
</dbReference>
<dbReference type="Pfam" id="PF01965">
    <property type="entry name" value="DJ-1_PfpI"/>
    <property type="match status" value="1"/>
</dbReference>
<feature type="domain" description="DJ-1/PfpI" evidence="1">
    <location>
        <begin position="101"/>
        <end position="183"/>
    </location>
</feature>
<gene>
    <name evidence="2" type="ORF">A9X01_00720</name>
</gene>
<dbReference type="GO" id="GO:0016740">
    <property type="term" value="F:transferase activity"/>
    <property type="evidence" value="ECO:0007669"/>
    <property type="project" value="UniProtKB-KW"/>
</dbReference>
<evidence type="ECO:0000259" key="1">
    <source>
        <dbReference type="Pfam" id="PF01965"/>
    </source>
</evidence>
<evidence type="ECO:0000313" key="2">
    <source>
        <dbReference type="EMBL" id="OBI90043.1"/>
    </source>
</evidence>
<dbReference type="RefSeq" id="WP_065119457.1">
    <property type="nucleotide sequence ID" value="NZ_LZKQ01000046.1"/>
</dbReference>
<sequence length="218" mass="22600">MLVQIVLYDGFDPFDVIGPFEVFAAGSDYLGGDLDVRLVSAEGPRRVVSGTRGLELAATAALDPTLDGCVLVPGASGPVAVDPDEGVETIPVLLARAAQSELGTLLQKALDNSAVTVAGVCGGSVIMAMAGLIEGRHAVTHHLGLDLLDAAGVHAVSARVVDDGDLVTAGGVTSGLDLGLYLLDRWYGPRIALAVEKLFEYERRGTVWRNAGRVPVEA</sequence>
<comment type="caution">
    <text evidence="2">The sequence shown here is derived from an EMBL/GenBank/DDBJ whole genome shotgun (WGS) entry which is preliminary data.</text>
</comment>
<dbReference type="GO" id="GO:0006355">
    <property type="term" value="P:regulation of DNA-templated transcription"/>
    <property type="evidence" value="ECO:0007669"/>
    <property type="project" value="TreeGrafter"/>
</dbReference>
<dbReference type="InterPro" id="IPR052158">
    <property type="entry name" value="INH-QAR"/>
</dbReference>
<dbReference type="AlphaFoldDB" id="A0A1A3CT94"/>
<dbReference type="SUPFAM" id="SSF52317">
    <property type="entry name" value="Class I glutamine amidotransferase-like"/>
    <property type="match status" value="1"/>
</dbReference>
<organism evidence="2 3">
    <name type="scientific">Mycobacterium asiaticum</name>
    <dbReference type="NCBI Taxonomy" id="1790"/>
    <lineage>
        <taxon>Bacteria</taxon>
        <taxon>Bacillati</taxon>
        <taxon>Actinomycetota</taxon>
        <taxon>Actinomycetes</taxon>
        <taxon>Mycobacteriales</taxon>
        <taxon>Mycobacteriaceae</taxon>
        <taxon>Mycobacterium</taxon>
    </lineage>
</organism>
<name>A0A1A3CT94_MYCAS</name>
<dbReference type="OrthoDB" id="4265717at2"/>
<proteinExistence type="predicted"/>
<protein>
    <submittedName>
        <fullName evidence="2">Glutamine amidotransferase</fullName>
    </submittedName>
</protein>
<dbReference type="PANTHER" id="PTHR43130:SF2">
    <property type="entry name" value="DJ-1_PFPI DOMAIN-CONTAINING PROTEIN"/>
    <property type="match status" value="1"/>
</dbReference>
<evidence type="ECO:0000313" key="3">
    <source>
        <dbReference type="Proteomes" id="UP000093795"/>
    </source>
</evidence>
<dbReference type="Gene3D" id="3.40.50.880">
    <property type="match status" value="1"/>
</dbReference>
<reference evidence="2 3" key="1">
    <citation type="submission" date="2016-06" db="EMBL/GenBank/DDBJ databases">
        <authorList>
            <person name="Kjaerup R.B."/>
            <person name="Dalgaard T.S."/>
            <person name="Juul-Madsen H.R."/>
        </authorList>
    </citation>
    <scope>NUCLEOTIDE SEQUENCE [LARGE SCALE GENOMIC DNA]</scope>
    <source>
        <strain evidence="2 3">1081914.2</strain>
    </source>
</reference>
<accession>A0A1A3CT94</accession>
<keyword evidence="2" id="KW-0315">Glutamine amidotransferase</keyword>
<keyword evidence="2" id="KW-0808">Transferase</keyword>
<dbReference type="eggNOG" id="COG0693">
    <property type="taxonomic scope" value="Bacteria"/>
</dbReference>